<keyword evidence="2" id="KW-0472">Membrane</keyword>
<feature type="region of interest" description="Disordered" evidence="1">
    <location>
        <begin position="228"/>
        <end position="259"/>
    </location>
</feature>
<evidence type="ECO:0000313" key="4">
    <source>
        <dbReference type="EMBL" id="TDZ14738.1"/>
    </source>
</evidence>
<evidence type="ECO:0000256" key="2">
    <source>
        <dbReference type="SAM" id="Phobius"/>
    </source>
</evidence>
<feature type="transmembrane region" description="Helical" evidence="2">
    <location>
        <begin position="198"/>
        <end position="222"/>
    </location>
</feature>
<keyword evidence="2" id="KW-0812">Transmembrane</keyword>
<feature type="signal peptide" evidence="3">
    <location>
        <begin position="1"/>
        <end position="18"/>
    </location>
</feature>
<sequence>MSRKPMRFITFLIAAVAGQICYFPDRVEFLGLRACPTPAGKTAAGCCFDNDYCLTNGLCWASSDSTVYRGGCTDPEYAADGCPRYCDNNAIIGANISRHNGIWACGNGLYACGSVENCRKSGIFGVTHPARIMVNTAVQADLTLGPSVTSATSASASTSTWGVDPQSSATVTLTIMSAPTCALTQAGEKGPAGAAVPVGVGVGVGVGVPLLLAIGVLGFLLWRETRRNRTQATPSQPAAGGDAKSSAWNRDPAHLSELQ</sequence>
<dbReference type="STRING" id="1213857.N4VWF5"/>
<protein>
    <submittedName>
        <fullName evidence="4">Uncharacterized protein</fullName>
    </submittedName>
</protein>
<dbReference type="OrthoDB" id="5215637at2759"/>
<feature type="chain" id="PRO_5043478376" evidence="3">
    <location>
        <begin position="19"/>
        <end position="259"/>
    </location>
</feature>
<keyword evidence="5" id="KW-1185">Reference proteome</keyword>
<evidence type="ECO:0000256" key="1">
    <source>
        <dbReference type="SAM" id="MobiDB-lite"/>
    </source>
</evidence>
<dbReference type="EMBL" id="AMCV02000048">
    <property type="protein sequence ID" value="TDZ14738.1"/>
    <property type="molecule type" value="Genomic_DNA"/>
</dbReference>
<proteinExistence type="predicted"/>
<accession>N4VWF5</accession>
<reference evidence="5" key="2">
    <citation type="journal article" date="2019" name="Mol. Plant Microbe Interact.">
        <title>Genome sequence resources for four phytopathogenic fungi from the Colletotrichum orbiculare species complex.</title>
        <authorList>
            <person name="Gan P."/>
            <person name="Tsushima A."/>
            <person name="Narusaka M."/>
            <person name="Narusaka Y."/>
            <person name="Takano Y."/>
            <person name="Kubo Y."/>
            <person name="Shirasu K."/>
        </authorList>
    </citation>
    <scope>GENOME REANNOTATION</scope>
    <source>
        <strain evidence="5">104-T / ATCC 96160 / CBS 514.97 / LARS 414 / MAFF 240422</strain>
    </source>
</reference>
<keyword evidence="3" id="KW-0732">Signal</keyword>
<organism evidence="4 5">
    <name type="scientific">Colletotrichum orbiculare (strain 104-T / ATCC 96160 / CBS 514.97 / LARS 414 / MAFF 240422)</name>
    <name type="common">Cucumber anthracnose fungus</name>
    <name type="synonym">Colletotrichum lagenarium</name>
    <dbReference type="NCBI Taxonomy" id="1213857"/>
    <lineage>
        <taxon>Eukaryota</taxon>
        <taxon>Fungi</taxon>
        <taxon>Dikarya</taxon>
        <taxon>Ascomycota</taxon>
        <taxon>Pezizomycotina</taxon>
        <taxon>Sordariomycetes</taxon>
        <taxon>Hypocreomycetidae</taxon>
        <taxon>Glomerellales</taxon>
        <taxon>Glomerellaceae</taxon>
        <taxon>Colletotrichum</taxon>
        <taxon>Colletotrichum orbiculare species complex</taxon>
    </lineage>
</organism>
<keyword evidence="2" id="KW-1133">Transmembrane helix</keyword>
<name>N4VWF5_COLOR</name>
<dbReference type="AlphaFoldDB" id="N4VWF5"/>
<dbReference type="Proteomes" id="UP000014480">
    <property type="component" value="Unassembled WGS sequence"/>
</dbReference>
<reference evidence="5" key="1">
    <citation type="journal article" date="2013" name="New Phytol.">
        <title>Comparative genomic and transcriptomic analyses reveal the hemibiotrophic stage shift of Colletotrichum fungi.</title>
        <authorList>
            <person name="Gan P."/>
            <person name="Ikeda K."/>
            <person name="Irieda H."/>
            <person name="Narusaka M."/>
            <person name="O'Connell R.J."/>
            <person name="Narusaka Y."/>
            <person name="Takano Y."/>
            <person name="Kubo Y."/>
            <person name="Shirasu K."/>
        </authorList>
    </citation>
    <scope>NUCLEOTIDE SEQUENCE [LARGE SCALE GENOMIC DNA]</scope>
    <source>
        <strain evidence="5">104-T / ATCC 96160 / CBS 514.97 / LARS 414 / MAFF 240422</strain>
    </source>
</reference>
<evidence type="ECO:0000256" key="3">
    <source>
        <dbReference type="SAM" id="SignalP"/>
    </source>
</evidence>
<dbReference type="HOGENOM" id="CLU_055859_6_1_1"/>
<comment type="caution">
    <text evidence="4">The sequence shown here is derived from an EMBL/GenBank/DDBJ whole genome shotgun (WGS) entry which is preliminary data.</text>
</comment>
<gene>
    <name evidence="4" type="ORF">Cob_v012313</name>
</gene>
<dbReference type="eggNOG" id="ENOG502T09I">
    <property type="taxonomic scope" value="Eukaryota"/>
</dbReference>
<evidence type="ECO:0000313" key="5">
    <source>
        <dbReference type="Proteomes" id="UP000014480"/>
    </source>
</evidence>